<proteinExistence type="inferred from homology"/>
<evidence type="ECO:0000256" key="10">
    <source>
        <dbReference type="SAM" id="Phobius"/>
    </source>
</evidence>
<feature type="transmembrane region" description="Helical" evidence="10">
    <location>
        <begin position="516"/>
        <end position="535"/>
    </location>
</feature>
<dbReference type="Gene3D" id="1.20.1250.20">
    <property type="entry name" value="MFS general substrate transporter like domains"/>
    <property type="match status" value="1"/>
</dbReference>
<dbReference type="Proteomes" id="UP000309340">
    <property type="component" value="Unassembled WGS sequence"/>
</dbReference>
<evidence type="ECO:0000313" key="12">
    <source>
        <dbReference type="EMBL" id="TKA73218.1"/>
    </source>
</evidence>
<dbReference type="STRING" id="329884.A0A4U0XCI0"/>
<protein>
    <recommendedName>
        <fullName evidence="7">Cercosporin MFS transporter CTB4</fullName>
    </recommendedName>
    <alternativeName>
        <fullName evidence="8">Cercosporin toxin biosynthesis cluster protein 4</fullName>
    </alternativeName>
</protein>
<feature type="compositionally biased region" description="Basic and acidic residues" evidence="9">
    <location>
        <begin position="305"/>
        <end position="323"/>
    </location>
</feature>
<name>A0A4U0XCI0_9PEZI</name>
<keyword evidence="13" id="KW-1185">Reference proteome</keyword>
<evidence type="ECO:0000256" key="9">
    <source>
        <dbReference type="SAM" id="MobiDB-lite"/>
    </source>
</evidence>
<dbReference type="Pfam" id="PF07690">
    <property type="entry name" value="MFS_1"/>
    <property type="match status" value="1"/>
</dbReference>
<dbReference type="GO" id="GO:0005886">
    <property type="term" value="C:plasma membrane"/>
    <property type="evidence" value="ECO:0007669"/>
    <property type="project" value="TreeGrafter"/>
</dbReference>
<evidence type="ECO:0000259" key="11">
    <source>
        <dbReference type="PROSITE" id="PS50850"/>
    </source>
</evidence>
<feature type="region of interest" description="Disordered" evidence="9">
    <location>
        <begin position="299"/>
        <end position="326"/>
    </location>
</feature>
<evidence type="ECO:0000256" key="4">
    <source>
        <dbReference type="ARBA" id="ARBA00023136"/>
    </source>
</evidence>
<feature type="region of interest" description="Disordered" evidence="9">
    <location>
        <begin position="1"/>
        <end position="47"/>
    </location>
</feature>
<feature type="transmembrane region" description="Helical" evidence="10">
    <location>
        <begin position="661"/>
        <end position="681"/>
    </location>
</feature>
<comment type="function">
    <text evidence="6">MFS transporter; part of the gene cluster that mediates the biosynthesis of cercosporin, a light-activated, non-host-selective toxin. The perylenequinone chromophore of cercosporin absorbs light energy to attain an electronically-activated triplet state and produces active oxygen species such as the hydroxyl radical, superoxide, hydrogen peroxide or singlet oxygen upon reaction with oxygen molecules. These reactive oxygen species cause damage to various cellular components including lipids, proteins and nucleic acids. Responsible for secretion and accumulation of cercosporin, but does not play any roles in self-protection against the toxicity of cercosporin.</text>
</comment>
<evidence type="ECO:0000256" key="6">
    <source>
        <dbReference type="ARBA" id="ARBA00053977"/>
    </source>
</evidence>
<feature type="transmembrane region" description="Helical" evidence="10">
    <location>
        <begin position="623"/>
        <end position="649"/>
    </location>
</feature>
<evidence type="ECO:0000256" key="5">
    <source>
        <dbReference type="ARBA" id="ARBA00038347"/>
    </source>
</evidence>
<feature type="transmembrane region" description="Helical" evidence="10">
    <location>
        <begin position="428"/>
        <end position="447"/>
    </location>
</feature>
<dbReference type="InterPro" id="IPR011701">
    <property type="entry name" value="MFS"/>
</dbReference>
<feature type="transmembrane region" description="Helical" evidence="10">
    <location>
        <begin position="727"/>
        <end position="750"/>
    </location>
</feature>
<evidence type="ECO:0000256" key="1">
    <source>
        <dbReference type="ARBA" id="ARBA00004141"/>
    </source>
</evidence>
<sequence length="841" mass="94203">MRDDTPSTARPSPPHDPASSDDDEPSDIEDSATTASSDESEQDPKSTRWRVQDIIFAFGPEQSYFISAALGQWRFHGKLSTRFNATDIKQPAAVALTPEGGYVFVYETADGKASVVFSEAEEMIPSSRAAAWVEVHAQYRRLCGFLRESSDYDVRRLEFFSIGPNASWFARRGEEVAFHNLPDALENAVTDKQAQGTHPQQVALGMHDSYVVLWSDGSHAWSLAGYETLKSQLKQDGRLNTVVISATDCHQWFLVRESGMVEWHLTQLPRTEINEIARLARAFMQRTARRWGTRFEMKASVSGSEEDRMQDLEKAEEPPRDDPPQDEYDMVYLPYRTLTAQARMGEYLNETPSGLQPVKSNKSGKDEEYELVTFKDNDVDNPKNWSKKYKWWCTMCVAITCFSVAFNSAVITADLAGVSKTFDVSFEVSLLTVTLFVVGFGIGPMVFAPLSEIVGRRMIYATTLLVALIFIIPCAVSQNIGTLLVCRFIDGIAFSAPMTLVGGTLADLWRNEERGVPMAAFSAAPFVGPAIGPLIGGFLSDALGWRWLYWIQLILAGACYILITFTVPETYAPTILARRAKKMRKELNDSKYVTEQDLDMRPLSERLRVFLLRPFQILFMEPIVLFLAIYMSVLYGLLYMFFVAFPIIYQEGKGYSAGTTGVMFIPVAVGVLLSAACAPFVNKHYTSIVHKHNGKPPAEARLIPMMWSCWLIPIGLFIFAWTSYPRLHWAGPALGGLPIGFGFIFLYNSANNYLVDSYQHQAASALAAKTFLRSFWGASTVLFTTQMYHTLGYQWAGSLLAFISLACCAIPFVFYHFGAEIRKRSHFAYNGDEEKNTKGPQ</sequence>
<evidence type="ECO:0000313" key="13">
    <source>
        <dbReference type="Proteomes" id="UP000309340"/>
    </source>
</evidence>
<comment type="subcellular location">
    <subcellularLocation>
        <location evidence="1">Membrane</location>
        <topology evidence="1">Multi-pass membrane protein</topology>
    </subcellularLocation>
</comment>
<reference evidence="12 13" key="1">
    <citation type="submission" date="2017-03" db="EMBL/GenBank/DDBJ databases">
        <title>Genomes of endolithic fungi from Antarctica.</title>
        <authorList>
            <person name="Coleine C."/>
            <person name="Masonjones S."/>
            <person name="Stajich J.E."/>
        </authorList>
    </citation>
    <scope>NUCLEOTIDE SEQUENCE [LARGE SCALE GENOMIC DNA]</scope>
    <source>
        <strain evidence="12 13">CCFEE 5184</strain>
    </source>
</reference>
<dbReference type="SUPFAM" id="SSF103473">
    <property type="entry name" value="MFS general substrate transporter"/>
    <property type="match status" value="1"/>
</dbReference>
<dbReference type="AlphaFoldDB" id="A0A4U0XCI0"/>
<feature type="transmembrane region" description="Helical" evidence="10">
    <location>
        <begin position="391"/>
        <end position="416"/>
    </location>
</feature>
<evidence type="ECO:0000256" key="7">
    <source>
        <dbReference type="ARBA" id="ARBA00069139"/>
    </source>
</evidence>
<keyword evidence="3 10" id="KW-1133">Transmembrane helix</keyword>
<dbReference type="GO" id="GO:0022857">
    <property type="term" value="F:transmembrane transporter activity"/>
    <property type="evidence" value="ECO:0007669"/>
    <property type="project" value="InterPro"/>
</dbReference>
<comment type="caution">
    <text evidence="12">The sequence shown here is derived from an EMBL/GenBank/DDBJ whole genome shotgun (WGS) entry which is preliminary data.</text>
</comment>
<dbReference type="FunFam" id="1.20.1250.20:FF:000011">
    <property type="entry name" value="MFS multidrug transporter, putative"/>
    <property type="match status" value="1"/>
</dbReference>
<feature type="transmembrane region" description="Helical" evidence="10">
    <location>
        <begin position="771"/>
        <end position="789"/>
    </location>
</feature>
<organism evidence="12 13">
    <name type="scientific">Friedmanniomyces simplex</name>
    <dbReference type="NCBI Taxonomy" id="329884"/>
    <lineage>
        <taxon>Eukaryota</taxon>
        <taxon>Fungi</taxon>
        <taxon>Dikarya</taxon>
        <taxon>Ascomycota</taxon>
        <taxon>Pezizomycotina</taxon>
        <taxon>Dothideomycetes</taxon>
        <taxon>Dothideomycetidae</taxon>
        <taxon>Mycosphaerellales</taxon>
        <taxon>Teratosphaeriaceae</taxon>
        <taxon>Friedmanniomyces</taxon>
    </lineage>
</organism>
<feature type="transmembrane region" description="Helical" evidence="10">
    <location>
        <begin position="702"/>
        <end position="721"/>
    </location>
</feature>
<comment type="similarity">
    <text evidence="5">Belongs to the major facilitator superfamily. CAR1 family.</text>
</comment>
<feature type="transmembrane region" description="Helical" evidence="10">
    <location>
        <begin position="547"/>
        <end position="576"/>
    </location>
</feature>
<feature type="compositionally biased region" description="Polar residues" evidence="9">
    <location>
        <begin position="1"/>
        <end position="10"/>
    </location>
</feature>
<evidence type="ECO:0000256" key="8">
    <source>
        <dbReference type="ARBA" id="ARBA00077167"/>
    </source>
</evidence>
<dbReference type="InterPro" id="IPR020846">
    <property type="entry name" value="MFS_dom"/>
</dbReference>
<evidence type="ECO:0000256" key="3">
    <source>
        <dbReference type="ARBA" id="ARBA00022989"/>
    </source>
</evidence>
<accession>A0A4U0XCI0</accession>
<feature type="transmembrane region" description="Helical" evidence="10">
    <location>
        <begin position="492"/>
        <end position="509"/>
    </location>
</feature>
<keyword evidence="2 10" id="KW-0812">Transmembrane</keyword>
<feature type="domain" description="Major facilitator superfamily (MFS) profile" evidence="11">
    <location>
        <begin position="393"/>
        <end position="823"/>
    </location>
</feature>
<dbReference type="PANTHER" id="PTHR23502">
    <property type="entry name" value="MAJOR FACILITATOR SUPERFAMILY"/>
    <property type="match status" value="1"/>
</dbReference>
<dbReference type="PROSITE" id="PS50850">
    <property type="entry name" value="MFS"/>
    <property type="match status" value="1"/>
</dbReference>
<dbReference type="OrthoDB" id="6770063at2759"/>
<feature type="compositionally biased region" description="Acidic residues" evidence="9">
    <location>
        <begin position="19"/>
        <end position="30"/>
    </location>
</feature>
<gene>
    <name evidence="12" type="ORF">B0A55_07779</name>
</gene>
<keyword evidence="4 10" id="KW-0472">Membrane</keyword>
<feature type="transmembrane region" description="Helical" evidence="10">
    <location>
        <begin position="459"/>
        <end position="480"/>
    </location>
</feature>
<dbReference type="CDD" id="cd17323">
    <property type="entry name" value="MFS_Tpo1_MDR_like"/>
    <property type="match status" value="1"/>
</dbReference>
<dbReference type="InterPro" id="IPR036259">
    <property type="entry name" value="MFS_trans_sf"/>
</dbReference>
<dbReference type="EMBL" id="NAJQ01000273">
    <property type="protein sequence ID" value="TKA73218.1"/>
    <property type="molecule type" value="Genomic_DNA"/>
</dbReference>
<evidence type="ECO:0000256" key="2">
    <source>
        <dbReference type="ARBA" id="ARBA00022692"/>
    </source>
</evidence>
<dbReference type="PANTHER" id="PTHR23502:SF48">
    <property type="entry name" value="MULTIDRUG TRANSPORTER, PUTATIVE (AFU_ORTHOLOGUE AFUA_5G02700)-RELATED"/>
    <property type="match status" value="1"/>
</dbReference>
<feature type="transmembrane region" description="Helical" evidence="10">
    <location>
        <begin position="795"/>
        <end position="817"/>
    </location>
</feature>